<feature type="transmembrane region" description="Helical" evidence="2">
    <location>
        <begin position="135"/>
        <end position="153"/>
    </location>
</feature>
<dbReference type="Proteomes" id="UP000274429">
    <property type="component" value="Unassembled WGS sequence"/>
</dbReference>
<dbReference type="EMBL" id="UYWX01005316">
    <property type="protein sequence ID" value="VDM25633.1"/>
    <property type="molecule type" value="Genomic_DNA"/>
</dbReference>
<accession>A0A0R3WVK7</accession>
<keyword evidence="2" id="KW-1133">Transmembrane helix</keyword>
<proteinExistence type="predicted"/>
<protein>
    <submittedName>
        <fullName evidence="5">DUF4220 domain-containing protein</fullName>
    </submittedName>
</protein>
<keyword evidence="2" id="KW-0812">Transmembrane</keyword>
<dbReference type="STRING" id="6205.A0A0R3WVK7"/>
<feature type="region of interest" description="Disordered" evidence="1">
    <location>
        <begin position="1"/>
        <end position="42"/>
    </location>
</feature>
<evidence type="ECO:0000256" key="2">
    <source>
        <dbReference type="SAM" id="Phobius"/>
    </source>
</evidence>
<gene>
    <name evidence="3" type="ORF">TTAC_LOCUS4782</name>
</gene>
<sequence length="216" mass="24218">MGENEEAATSEHTLVPIETDNMSETSNKEESNAAPPSTRDGKEELVHMENLYASWSEDDFPNKSDQGRRGINKLLGFYVDARSVLLKKGPPVQDREPICCDGIVGLFGLLFLLLADIAYVAYACFYQGLDKDGDVHLLWMSAILWFVILVKIARRLVRLAHSNGGCWTVFAKMAQLYHVIVNGVVRVLTAPWRAIWNNVSGDEATIQRKKDLTMDM</sequence>
<evidence type="ECO:0000313" key="3">
    <source>
        <dbReference type="EMBL" id="VDM25633.1"/>
    </source>
</evidence>
<keyword evidence="2" id="KW-0472">Membrane</keyword>
<keyword evidence="4" id="KW-1185">Reference proteome</keyword>
<evidence type="ECO:0000256" key="1">
    <source>
        <dbReference type="SAM" id="MobiDB-lite"/>
    </source>
</evidence>
<dbReference type="WBParaSite" id="TTAC_0000479701-mRNA-1">
    <property type="protein sequence ID" value="TTAC_0000479701-mRNA-1"/>
    <property type="gene ID" value="TTAC_0000479701"/>
</dbReference>
<organism evidence="5">
    <name type="scientific">Hydatigena taeniaeformis</name>
    <name type="common">Feline tapeworm</name>
    <name type="synonym">Taenia taeniaeformis</name>
    <dbReference type="NCBI Taxonomy" id="6205"/>
    <lineage>
        <taxon>Eukaryota</taxon>
        <taxon>Metazoa</taxon>
        <taxon>Spiralia</taxon>
        <taxon>Lophotrochozoa</taxon>
        <taxon>Platyhelminthes</taxon>
        <taxon>Cestoda</taxon>
        <taxon>Eucestoda</taxon>
        <taxon>Cyclophyllidea</taxon>
        <taxon>Taeniidae</taxon>
        <taxon>Hydatigera</taxon>
    </lineage>
</organism>
<evidence type="ECO:0000313" key="5">
    <source>
        <dbReference type="WBParaSite" id="TTAC_0000479701-mRNA-1"/>
    </source>
</evidence>
<reference evidence="5" key="1">
    <citation type="submission" date="2017-02" db="UniProtKB">
        <authorList>
            <consortium name="WormBaseParasite"/>
        </authorList>
    </citation>
    <scope>IDENTIFICATION</scope>
</reference>
<dbReference type="AlphaFoldDB" id="A0A0R3WVK7"/>
<name>A0A0R3WVK7_HYDTA</name>
<feature type="transmembrane region" description="Helical" evidence="2">
    <location>
        <begin position="103"/>
        <end position="129"/>
    </location>
</feature>
<evidence type="ECO:0000313" key="4">
    <source>
        <dbReference type="Proteomes" id="UP000274429"/>
    </source>
</evidence>
<reference evidence="3 4" key="2">
    <citation type="submission" date="2018-11" db="EMBL/GenBank/DDBJ databases">
        <authorList>
            <consortium name="Pathogen Informatics"/>
        </authorList>
    </citation>
    <scope>NUCLEOTIDE SEQUENCE [LARGE SCALE GENOMIC DNA]</scope>
</reference>